<evidence type="ECO:0000313" key="10">
    <source>
        <dbReference type="EMBL" id="MBP2018365.1"/>
    </source>
</evidence>
<keyword evidence="4 7" id="KW-0805">Transcription regulation</keyword>
<keyword evidence="6 7" id="KW-0804">Transcription</keyword>
<evidence type="ECO:0000313" key="11">
    <source>
        <dbReference type="Proteomes" id="UP001519289"/>
    </source>
</evidence>
<dbReference type="InterPro" id="IPR041902">
    <property type="entry name" value="CtsR_N_sf"/>
</dbReference>
<comment type="similarity">
    <text evidence="1 7">Belongs to the CtsR family.</text>
</comment>
<feature type="domain" description="CtsR N-terminal HTH" evidence="8">
    <location>
        <begin position="3"/>
        <end position="72"/>
    </location>
</feature>
<evidence type="ECO:0000256" key="2">
    <source>
        <dbReference type="ARBA" id="ARBA00014129"/>
    </source>
</evidence>
<accession>A0ABS4JS66</accession>
<evidence type="ECO:0000256" key="5">
    <source>
        <dbReference type="ARBA" id="ARBA00023125"/>
    </source>
</evidence>
<evidence type="ECO:0000259" key="9">
    <source>
        <dbReference type="Pfam" id="PF17727"/>
    </source>
</evidence>
<evidence type="ECO:0000256" key="6">
    <source>
        <dbReference type="ARBA" id="ARBA00023163"/>
    </source>
</evidence>
<dbReference type="Proteomes" id="UP001519289">
    <property type="component" value="Unassembled WGS sequence"/>
</dbReference>
<organism evidence="10 11">
    <name type="scientific">Symbiobacterium terraclitae</name>
    <dbReference type="NCBI Taxonomy" id="557451"/>
    <lineage>
        <taxon>Bacteria</taxon>
        <taxon>Bacillati</taxon>
        <taxon>Bacillota</taxon>
        <taxon>Clostridia</taxon>
        <taxon>Eubacteriales</taxon>
        <taxon>Symbiobacteriaceae</taxon>
        <taxon>Symbiobacterium</taxon>
    </lineage>
</organism>
<dbReference type="InterPro" id="IPR008463">
    <property type="entry name" value="CtsR"/>
</dbReference>
<comment type="caution">
    <text evidence="10">The sequence shown here is derived from an EMBL/GenBank/DDBJ whole genome shotgun (WGS) entry which is preliminary data.</text>
</comment>
<name>A0ABS4JS66_9FIRM</name>
<keyword evidence="3 7" id="KW-0678">Repressor</keyword>
<evidence type="ECO:0000256" key="7">
    <source>
        <dbReference type="PIRNR" id="PIRNR010607"/>
    </source>
</evidence>
<evidence type="ECO:0000256" key="1">
    <source>
        <dbReference type="ARBA" id="ARBA00010189"/>
    </source>
</evidence>
<dbReference type="InterPro" id="IPR040465">
    <property type="entry name" value="CtsR_N"/>
</dbReference>
<protein>
    <recommendedName>
        <fullName evidence="2 7">Transcriptional regulator CtsR</fullName>
    </recommendedName>
</protein>
<dbReference type="RefSeq" id="WP_209466491.1">
    <property type="nucleotide sequence ID" value="NZ_JAGGLG010000012.1"/>
</dbReference>
<gene>
    <name evidence="10" type="ORF">J2Z79_001773</name>
</gene>
<keyword evidence="11" id="KW-1185">Reference proteome</keyword>
<dbReference type="Pfam" id="PF17727">
    <property type="entry name" value="CtsR_C"/>
    <property type="match status" value="1"/>
</dbReference>
<dbReference type="Gene3D" id="3.30.56.130">
    <property type="entry name" value="Transcriptional regulator CtsR, winged HTH domain"/>
    <property type="match status" value="1"/>
</dbReference>
<proteinExistence type="inferred from homology"/>
<keyword evidence="5 7" id="KW-0238">DNA-binding</keyword>
<dbReference type="Gene3D" id="1.10.1200.150">
    <property type="entry name" value="Transcriptional regulator CtsR, C-terminal domain"/>
    <property type="match status" value="1"/>
</dbReference>
<feature type="domain" description="CtsR C-terminal dimerization" evidence="9">
    <location>
        <begin position="77"/>
        <end position="146"/>
    </location>
</feature>
<dbReference type="InterPro" id="IPR041473">
    <property type="entry name" value="CtsR_C"/>
</dbReference>
<dbReference type="EMBL" id="JAGGLG010000012">
    <property type="protein sequence ID" value="MBP2018365.1"/>
    <property type="molecule type" value="Genomic_DNA"/>
</dbReference>
<evidence type="ECO:0000256" key="4">
    <source>
        <dbReference type="ARBA" id="ARBA00023015"/>
    </source>
</evidence>
<dbReference type="Pfam" id="PF05848">
    <property type="entry name" value="CtsR"/>
    <property type="match status" value="1"/>
</dbReference>
<dbReference type="InterPro" id="IPR041908">
    <property type="entry name" value="CtsR_C_sf"/>
</dbReference>
<reference evidence="10 11" key="1">
    <citation type="submission" date="2021-03" db="EMBL/GenBank/DDBJ databases">
        <title>Genomic Encyclopedia of Type Strains, Phase IV (KMG-IV): sequencing the most valuable type-strain genomes for metagenomic binning, comparative biology and taxonomic classification.</title>
        <authorList>
            <person name="Goeker M."/>
        </authorList>
    </citation>
    <scope>NUCLEOTIDE SEQUENCE [LARGE SCALE GENOMIC DNA]</scope>
    <source>
        <strain evidence="10 11">DSM 27138</strain>
    </source>
</reference>
<dbReference type="PIRSF" id="PIRSF010607">
    <property type="entry name" value="Txn_repr_CtsR"/>
    <property type="match status" value="1"/>
</dbReference>
<sequence>MANLADEIERYLKEHLRRSEILEVQRAMLAARFDCAPSQINYVLSTRFTPERGYVVESRRGGGGYIRIIRLNIRNSDDLQELIQREVGEGISQAEALDIVARLYEQEIIDEREAAIMQSVLRRDALPLDLPARDVVRASLLKAMLTAILRF</sequence>
<evidence type="ECO:0000256" key="3">
    <source>
        <dbReference type="ARBA" id="ARBA00022491"/>
    </source>
</evidence>
<evidence type="ECO:0000259" key="8">
    <source>
        <dbReference type="Pfam" id="PF05848"/>
    </source>
</evidence>